<comment type="caution">
    <text evidence="7">The sequence shown here is derived from an EMBL/GenBank/DDBJ whole genome shotgun (WGS) entry which is preliminary data.</text>
</comment>
<sequence length="136" mass="14760">MFRHFDDPDFPWFGLWFALPIVEIWYWCTDQVMVQRALAAKSVVHAKGGTIFAGFLKILPMFIMVFPGMISRVLYKDDVACPDAESCERACGNKLGCSNLAYPSNDGDAAAGDVVNFDDGSDDGGGGSGDDDADMC</sequence>
<dbReference type="Proteomes" id="UP001152795">
    <property type="component" value="Unassembled WGS sequence"/>
</dbReference>
<organism evidence="7 8">
    <name type="scientific">Paramuricea clavata</name>
    <name type="common">Red gorgonian</name>
    <name type="synonym">Violescent sea-whip</name>
    <dbReference type="NCBI Taxonomy" id="317549"/>
    <lineage>
        <taxon>Eukaryota</taxon>
        <taxon>Metazoa</taxon>
        <taxon>Cnidaria</taxon>
        <taxon>Anthozoa</taxon>
        <taxon>Octocorallia</taxon>
        <taxon>Malacalcyonacea</taxon>
        <taxon>Plexauridae</taxon>
        <taxon>Paramuricea</taxon>
    </lineage>
</organism>
<dbReference type="Gene3D" id="1.20.1730.10">
    <property type="entry name" value="Sodium/glucose cotransporter"/>
    <property type="match status" value="1"/>
</dbReference>
<evidence type="ECO:0000256" key="4">
    <source>
        <dbReference type="ARBA" id="ARBA00022989"/>
    </source>
</evidence>
<keyword evidence="5" id="KW-0472">Membrane</keyword>
<name>A0A6S7GWI5_PARCT</name>
<keyword evidence="3" id="KW-0812">Transmembrane</keyword>
<dbReference type="GO" id="GO:0005886">
    <property type="term" value="C:plasma membrane"/>
    <property type="evidence" value="ECO:0007669"/>
    <property type="project" value="TreeGrafter"/>
</dbReference>
<evidence type="ECO:0000256" key="5">
    <source>
        <dbReference type="ARBA" id="ARBA00023136"/>
    </source>
</evidence>
<dbReference type="OrthoDB" id="6132759at2759"/>
<dbReference type="PANTHER" id="PTHR11819">
    <property type="entry name" value="SOLUTE CARRIER FAMILY 5"/>
    <property type="match status" value="1"/>
</dbReference>
<evidence type="ECO:0000256" key="1">
    <source>
        <dbReference type="ARBA" id="ARBA00004141"/>
    </source>
</evidence>
<evidence type="ECO:0000256" key="6">
    <source>
        <dbReference type="RuleBase" id="RU362091"/>
    </source>
</evidence>
<keyword evidence="4" id="KW-1133">Transmembrane helix</keyword>
<dbReference type="GO" id="GO:0005412">
    <property type="term" value="F:D-glucose:sodium symporter activity"/>
    <property type="evidence" value="ECO:0007669"/>
    <property type="project" value="TreeGrafter"/>
</dbReference>
<dbReference type="Pfam" id="PF00474">
    <property type="entry name" value="SSF"/>
    <property type="match status" value="1"/>
</dbReference>
<evidence type="ECO:0000256" key="2">
    <source>
        <dbReference type="ARBA" id="ARBA00006434"/>
    </source>
</evidence>
<keyword evidence="8" id="KW-1185">Reference proteome</keyword>
<dbReference type="AlphaFoldDB" id="A0A6S7GWI5"/>
<dbReference type="PANTHER" id="PTHR11819:SF195">
    <property type="entry name" value="SODIUM_GLUCOSE COTRANSPORTER 4"/>
    <property type="match status" value="1"/>
</dbReference>
<reference evidence="7" key="1">
    <citation type="submission" date="2020-04" db="EMBL/GenBank/DDBJ databases">
        <authorList>
            <person name="Alioto T."/>
            <person name="Alioto T."/>
            <person name="Gomez Garrido J."/>
        </authorList>
    </citation>
    <scope>NUCLEOTIDE SEQUENCE</scope>
    <source>
        <strain evidence="7">A484AB</strain>
    </source>
</reference>
<gene>
    <name evidence="7" type="ORF">PACLA_8A048714</name>
</gene>
<comment type="similarity">
    <text evidence="2 6">Belongs to the sodium:solute symporter (SSF) (TC 2.A.21) family.</text>
</comment>
<proteinExistence type="inferred from homology"/>
<dbReference type="InterPro" id="IPR038377">
    <property type="entry name" value="Na/Glc_symporter_sf"/>
</dbReference>
<comment type="subcellular location">
    <subcellularLocation>
        <location evidence="1">Membrane</location>
        <topology evidence="1">Multi-pass membrane protein</topology>
    </subcellularLocation>
</comment>
<dbReference type="EMBL" id="CACRXK020002447">
    <property type="protein sequence ID" value="CAB3994366.1"/>
    <property type="molecule type" value="Genomic_DNA"/>
</dbReference>
<protein>
    <submittedName>
        <fullName evidence="7">Sodium glucose cotransporter 5-like</fullName>
    </submittedName>
</protein>
<evidence type="ECO:0000256" key="3">
    <source>
        <dbReference type="ARBA" id="ARBA00022692"/>
    </source>
</evidence>
<accession>A0A6S7GWI5</accession>
<evidence type="ECO:0000313" key="7">
    <source>
        <dbReference type="EMBL" id="CAB3994366.1"/>
    </source>
</evidence>
<dbReference type="InterPro" id="IPR001734">
    <property type="entry name" value="Na/solute_symporter"/>
</dbReference>
<evidence type="ECO:0000313" key="8">
    <source>
        <dbReference type="Proteomes" id="UP001152795"/>
    </source>
</evidence>